<gene>
    <name evidence="3" type="ORF">BROSI_A0889</name>
</gene>
<evidence type="ECO:0000256" key="1">
    <source>
        <dbReference type="ARBA" id="ARBA00023002"/>
    </source>
</evidence>
<dbReference type="InterPro" id="IPR011894">
    <property type="entry name" value="PorC_KorC"/>
</dbReference>
<feature type="domain" description="Pyruvate/ketoisovalerate oxidoreductase catalytic" evidence="2">
    <location>
        <begin position="13"/>
        <end position="177"/>
    </location>
</feature>
<dbReference type="InterPro" id="IPR051626">
    <property type="entry name" value="Oxidoreductase_gamma_subunit"/>
</dbReference>
<evidence type="ECO:0000259" key="2">
    <source>
        <dbReference type="Pfam" id="PF01558"/>
    </source>
</evidence>
<dbReference type="InterPro" id="IPR002869">
    <property type="entry name" value="Pyrv_flavodox_OxRed_cen"/>
</dbReference>
<evidence type="ECO:0000313" key="3">
    <source>
        <dbReference type="EMBL" id="GAN32376.1"/>
    </source>
</evidence>
<dbReference type="Gene3D" id="3.40.920.10">
    <property type="entry name" value="Pyruvate-ferredoxin oxidoreductase, PFOR, domain III"/>
    <property type="match status" value="1"/>
</dbReference>
<dbReference type="NCBIfam" id="TIGR02175">
    <property type="entry name" value="PorC_KorC"/>
    <property type="match status" value="1"/>
</dbReference>
<proteinExistence type="predicted"/>
<dbReference type="PANTHER" id="PTHR43366">
    <property type="entry name" value="PYRUVATE SYNTHASE SUBUNIT PORC"/>
    <property type="match status" value="1"/>
</dbReference>
<keyword evidence="1" id="KW-0560">Oxidoreductase</keyword>
<protein>
    <submittedName>
        <fullName evidence="3">Pyruvate ferredoxin oxidoreductase gamma subunit</fullName>
    </submittedName>
</protein>
<keyword evidence="3" id="KW-0670">Pyruvate</keyword>
<dbReference type="EMBL" id="BAFN01000001">
    <property type="protein sequence ID" value="GAN32376.1"/>
    <property type="molecule type" value="Genomic_DNA"/>
</dbReference>
<comment type="caution">
    <text evidence="3">The sequence shown here is derived from an EMBL/GenBank/DDBJ whole genome shotgun (WGS) entry which is preliminary data.</text>
</comment>
<dbReference type="NCBIfam" id="NF006321">
    <property type="entry name" value="PRK08534.1"/>
    <property type="match status" value="1"/>
</dbReference>
<dbReference type="Proteomes" id="UP000032309">
    <property type="component" value="Unassembled WGS sequence"/>
</dbReference>
<dbReference type="SUPFAM" id="SSF53323">
    <property type="entry name" value="Pyruvate-ferredoxin oxidoreductase, PFOR, domain III"/>
    <property type="match status" value="1"/>
</dbReference>
<reference evidence="4" key="1">
    <citation type="journal article" date="2015" name="Genome Announc.">
        <title>Draft Genome Sequence of an Anaerobic Ammonium-Oxidizing Bacterium, "Candidatus Brocadia sinica".</title>
        <authorList>
            <person name="Oshiki M."/>
            <person name="Shinyako-Hata K."/>
            <person name="Satoh H."/>
            <person name="Okabe S."/>
        </authorList>
    </citation>
    <scope>NUCLEOTIDE SEQUENCE [LARGE SCALE GENOMIC DNA]</scope>
    <source>
        <strain evidence="4">JPN1</strain>
    </source>
</reference>
<accession>A0ABQ0JUJ9</accession>
<sequence>MYPLIEIRVHGRGGQGSVTAAELLGFAAHSDGKYAQAFPSFGSERMGAPVQAFVRISDKPIRIRSQVYKPNYVIVQDPTLLDVINVLDGLREDGLLLINSKKKATDLGINTKVKVKTIPAMEIALEVIGRPIMNTTLLGAFAAATGEISLEGIRKAIHHKFPGSVGEKNIAAVLRAFDFIKKEAL</sequence>
<evidence type="ECO:0000313" key="4">
    <source>
        <dbReference type="Proteomes" id="UP000032309"/>
    </source>
</evidence>
<keyword evidence="4" id="KW-1185">Reference proteome</keyword>
<organism evidence="3 4">
    <name type="scientific">Candidatus Brocadia sinica JPN1</name>
    <dbReference type="NCBI Taxonomy" id="1197129"/>
    <lineage>
        <taxon>Bacteria</taxon>
        <taxon>Pseudomonadati</taxon>
        <taxon>Planctomycetota</taxon>
        <taxon>Candidatus Brocadiia</taxon>
        <taxon>Candidatus Brocadiales</taxon>
        <taxon>Candidatus Brocadiaceae</taxon>
        <taxon>Candidatus Brocadia</taxon>
    </lineage>
</organism>
<dbReference type="Pfam" id="PF01558">
    <property type="entry name" value="POR"/>
    <property type="match status" value="1"/>
</dbReference>
<name>A0ABQ0JUJ9_9BACT</name>
<dbReference type="InterPro" id="IPR019752">
    <property type="entry name" value="Pyrv/ketoisovalerate_OxRed_cat"/>
</dbReference>
<dbReference type="PANTHER" id="PTHR43366:SF1">
    <property type="entry name" value="PYRUVATE SYNTHASE SUBUNIT PORC"/>
    <property type="match status" value="1"/>
</dbReference>